<evidence type="ECO:0000259" key="1">
    <source>
        <dbReference type="Pfam" id="PF00144"/>
    </source>
</evidence>
<dbReference type="RefSeq" id="WP_282591655.1">
    <property type="nucleotide sequence ID" value="NZ_JAPAAF010000011.1"/>
</dbReference>
<keyword evidence="3" id="KW-1185">Reference proteome</keyword>
<dbReference type="InterPro" id="IPR012338">
    <property type="entry name" value="Beta-lactam/transpept-like"/>
</dbReference>
<accession>A0AA41YBD4</accession>
<gene>
    <name evidence="2" type="ORF">N2K84_09955</name>
</gene>
<dbReference type="AlphaFoldDB" id="A0AA41YBD4"/>
<dbReference type="InterPro" id="IPR001466">
    <property type="entry name" value="Beta-lactam-related"/>
</dbReference>
<name>A0AA41YBD4_9BACT</name>
<evidence type="ECO:0000313" key="3">
    <source>
        <dbReference type="Proteomes" id="UP001163821"/>
    </source>
</evidence>
<proteinExistence type="predicted"/>
<dbReference type="GO" id="GO:0016787">
    <property type="term" value="F:hydrolase activity"/>
    <property type="evidence" value="ECO:0007669"/>
    <property type="project" value="UniProtKB-KW"/>
</dbReference>
<organism evidence="2 3">
    <name type="scientific">Gaoshiqia sediminis</name>
    <dbReference type="NCBI Taxonomy" id="2986998"/>
    <lineage>
        <taxon>Bacteria</taxon>
        <taxon>Pseudomonadati</taxon>
        <taxon>Bacteroidota</taxon>
        <taxon>Bacteroidia</taxon>
        <taxon>Marinilabiliales</taxon>
        <taxon>Prolixibacteraceae</taxon>
        <taxon>Gaoshiqia</taxon>
    </lineage>
</organism>
<evidence type="ECO:0000313" key="2">
    <source>
        <dbReference type="EMBL" id="MCW0483053.1"/>
    </source>
</evidence>
<protein>
    <submittedName>
        <fullName evidence="2">Serine hydrolase</fullName>
    </submittedName>
</protein>
<dbReference type="Pfam" id="PF00144">
    <property type="entry name" value="Beta-lactamase"/>
    <property type="match status" value="1"/>
</dbReference>
<sequence length="572" mass="64701">MKIFSILLYFVLLINSCRNKPDQWNGPKLTQPRDELTVEQLQGDSLLAYMDMSYYTLPDWAGEATQGLSGSVSFHDTEMTMTYPQGREPYEGENIFPGITIDFITKDGELIPIQKNLIITRNHSKSFWDVMVGVGKVWQEAQDGEWSRASFPITLTDRYIGQARNCVATFVYKADTMSNVCVQCSQETADLNDHQVGNMLVRLQAKYEPKHYADSTQVIERHRQFEKRRLPVFPLSTIDSKHEVADYFEKSLYTNAPTSLGALLVDGKLYLHPPKTRHGLYPYPAEMRHGLYSVTKSMAGALSILYFAERYGEAIFDELITDYVPALAEHPGWQGVTFSHALNMVTGTIGSESAAHLLNTLILARTAEESIHNIADLGDTPEAPGEKFNYASTNLFVLSYALQNYVEEKEGVAVYYWDLVRDNVLIPIGADYFTVMHTVETNGSKGIPRLAYGALPTIDEAAKIALLFLNEGNYEGKQLLNREKTREALGRTAWTGYSTDNDYRGKNYRHAFWATDIKANGCDADITYMLGFGANYLWFFPSGVIAFRFMDEYDLDFKDLVKSVERIRSSCK</sequence>
<comment type="caution">
    <text evidence="2">The sequence shown here is derived from an EMBL/GenBank/DDBJ whole genome shotgun (WGS) entry which is preliminary data.</text>
</comment>
<dbReference type="SUPFAM" id="SSF56601">
    <property type="entry name" value="beta-lactamase/transpeptidase-like"/>
    <property type="match status" value="1"/>
</dbReference>
<dbReference type="Gene3D" id="3.40.710.10">
    <property type="entry name" value="DD-peptidase/beta-lactamase superfamily"/>
    <property type="match status" value="1"/>
</dbReference>
<dbReference type="InterPro" id="IPR050789">
    <property type="entry name" value="Diverse_Enzym_Activities"/>
</dbReference>
<dbReference type="PANTHER" id="PTHR43283:SF7">
    <property type="entry name" value="BETA-LACTAMASE-RELATED DOMAIN-CONTAINING PROTEIN"/>
    <property type="match status" value="1"/>
</dbReference>
<dbReference type="EMBL" id="JAPAAF010000011">
    <property type="protein sequence ID" value="MCW0483053.1"/>
    <property type="molecule type" value="Genomic_DNA"/>
</dbReference>
<dbReference type="Proteomes" id="UP001163821">
    <property type="component" value="Unassembled WGS sequence"/>
</dbReference>
<reference evidence="2" key="1">
    <citation type="submission" date="2022-10" db="EMBL/GenBank/DDBJ databases">
        <title>Gaoshiqiia sediminis gen. nov., sp. nov., isolated from coastal sediment.</title>
        <authorList>
            <person name="Yu W.X."/>
            <person name="Mu D.S."/>
            <person name="Du J.Z."/>
            <person name="Liang Y.Q."/>
        </authorList>
    </citation>
    <scope>NUCLEOTIDE SEQUENCE</scope>
    <source>
        <strain evidence="2">A06</strain>
    </source>
</reference>
<feature type="domain" description="Beta-lactamase-related" evidence="1">
    <location>
        <begin position="282"/>
        <end position="427"/>
    </location>
</feature>
<keyword evidence="2" id="KW-0378">Hydrolase</keyword>
<dbReference type="PANTHER" id="PTHR43283">
    <property type="entry name" value="BETA-LACTAMASE-RELATED"/>
    <property type="match status" value="1"/>
</dbReference>